<dbReference type="EMBL" id="JAHUZE010000001">
    <property type="protein sequence ID" value="MBV7377493.1"/>
    <property type="molecule type" value="Genomic_DNA"/>
</dbReference>
<name>A0ABS6SY98_9RHOB</name>
<feature type="domain" description="Calcineurin-like phosphoesterase" evidence="1">
    <location>
        <begin position="1"/>
        <end position="204"/>
    </location>
</feature>
<dbReference type="PANTHER" id="PTHR42850">
    <property type="entry name" value="METALLOPHOSPHOESTERASE"/>
    <property type="match status" value="1"/>
</dbReference>
<organism evidence="2 3">
    <name type="scientific">Maritimibacter dapengensis</name>
    <dbReference type="NCBI Taxonomy" id="2836868"/>
    <lineage>
        <taxon>Bacteria</taxon>
        <taxon>Pseudomonadati</taxon>
        <taxon>Pseudomonadota</taxon>
        <taxon>Alphaproteobacteria</taxon>
        <taxon>Rhodobacterales</taxon>
        <taxon>Roseobacteraceae</taxon>
        <taxon>Maritimibacter</taxon>
    </lineage>
</organism>
<dbReference type="Pfam" id="PF00149">
    <property type="entry name" value="Metallophos"/>
    <property type="match status" value="1"/>
</dbReference>
<dbReference type="Proteomes" id="UP000756530">
    <property type="component" value="Unassembled WGS sequence"/>
</dbReference>
<gene>
    <name evidence="2" type="ORF">KJP28_01045</name>
</gene>
<evidence type="ECO:0000259" key="1">
    <source>
        <dbReference type="Pfam" id="PF00149"/>
    </source>
</evidence>
<dbReference type="InterPro" id="IPR004843">
    <property type="entry name" value="Calcineurin-like_PHP"/>
</dbReference>
<keyword evidence="3" id="KW-1185">Reference proteome</keyword>
<dbReference type="RefSeq" id="WP_218390379.1">
    <property type="nucleotide sequence ID" value="NZ_JAHUZE010000001.1"/>
</dbReference>
<comment type="caution">
    <text evidence="2">The sequence shown here is derived from an EMBL/GenBank/DDBJ whole genome shotgun (WGS) entry which is preliminary data.</text>
</comment>
<accession>A0ABS6SY98</accession>
<dbReference type="PANTHER" id="PTHR42850:SF4">
    <property type="entry name" value="ZINC-DEPENDENT ENDOPOLYPHOSPHATASE"/>
    <property type="match status" value="1"/>
</dbReference>
<proteinExistence type="predicted"/>
<evidence type="ECO:0000313" key="3">
    <source>
        <dbReference type="Proteomes" id="UP000756530"/>
    </source>
</evidence>
<protein>
    <submittedName>
        <fullName evidence="2">Metallophosphoesterase</fullName>
    </submittedName>
</protein>
<sequence length="245" mass="27616">MRSYAIGDIHGQLGELERVHDLIAADREACGDVSAPVVHIGDLCDRGPDTRGVIDFLIAGRDRGAPWITLKGNHDRLMEWFLEPFPRHDPYLLVGYTWLHERIGGQESLASYGVTFPERERVFRVHDEARAAVPQAHIDFLKSLHLTYERDQLFFCHAGIRPGVPLTQQTEMDLLWIRDEFHESDADHGPLIVHGHTPVKDATHYGNRINLDSGAGYGRPISAVVIEGREAWLLTERGRVPLPQA</sequence>
<dbReference type="InterPro" id="IPR050126">
    <property type="entry name" value="Ap4A_hydrolase"/>
</dbReference>
<evidence type="ECO:0000313" key="2">
    <source>
        <dbReference type="EMBL" id="MBV7377493.1"/>
    </source>
</evidence>
<reference evidence="2 3" key="1">
    <citation type="submission" date="2021-05" db="EMBL/GenBank/DDBJ databases">
        <title>Culturable bacteria isolated from Daya Bay.</title>
        <authorList>
            <person name="Zheng W."/>
            <person name="Yu S."/>
            <person name="Huang Y."/>
        </authorList>
    </citation>
    <scope>NUCLEOTIDE SEQUENCE [LARGE SCALE GENOMIC DNA]</scope>
    <source>
        <strain evidence="2 3">DP4N28-5</strain>
    </source>
</reference>